<proteinExistence type="predicted"/>
<protein>
    <submittedName>
        <fullName evidence="1">Uncharacterized protein</fullName>
    </submittedName>
</protein>
<reference evidence="1 2" key="1">
    <citation type="submission" date="2016-11" db="EMBL/GenBank/DDBJ databases">
        <authorList>
            <person name="Jaros S."/>
            <person name="Januszkiewicz K."/>
            <person name="Wedrychowicz H."/>
        </authorList>
    </citation>
    <scope>NUCLEOTIDE SEQUENCE [LARGE SCALE GENOMIC DNA]</scope>
    <source>
        <strain evidence="1 2">DSM 26897</strain>
    </source>
</reference>
<accession>A0A1M4TNL2</accession>
<dbReference type="Proteomes" id="UP000184368">
    <property type="component" value="Unassembled WGS sequence"/>
</dbReference>
<dbReference type="OrthoDB" id="9152336at2"/>
<dbReference type="AlphaFoldDB" id="A0A1M4TNL2"/>
<gene>
    <name evidence="1" type="ORF">SAMN05444008_101451</name>
</gene>
<dbReference type="PROSITE" id="PS51257">
    <property type="entry name" value="PROKAR_LIPOPROTEIN"/>
    <property type="match status" value="1"/>
</dbReference>
<dbReference type="RefSeq" id="WP_073039437.1">
    <property type="nucleotide sequence ID" value="NZ_FQUO01000001.1"/>
</dbReference>
<sequence length="398" mass="43775">MSKNTRMAVAMACALMAATGCKKDLAANNRDFQVGGIENSSIGAAGAISPALLQKITEANARIAERFPNGLQPVSQQGPVHHSELQELARSAMAVTPTTCSGNTAVNVWLNQQLADWTTTVRRFASNTAMLDLPTYHALYLENSSENQVFGVNGEFTQVMQKSFKDHKRFWNIASDDIALVSMSGRILRDKETLKKVYSVVYGLNADDAEYFATLVSEAAVGVPQFRNGDHPIFSFNAFALRGFNDVDLGTIPDKIAMGDGIMQAYQELGYEDVAPQAIFSHEFGHHVQYQLNLFPAVRSAEGTRRTELMADAYSTYYLSHSRGAAMQWKRAQLFYDVFYNIGDCGFTSTGHHGTPLQRLASSQWAYGLADAAQKQGHILTAEAFTALFEQQLPQLVD</sequence>
<keyword evidence="2" id="KW-1185">Reference proteome</keyword>
<organism evidence="1 2">
    <name type="scientific">Cnuella takakiae</name>
    <dbReference type="NCBI Taxonomy" id="1302690"/>
    <lineage>
        <taxon>Bacteria</taxon>
        <taxon>Pseudomonadati</taxon>
        <taxon>Bacteroidota</taxon>
        <taxon>Chitinophagia</taxon>
        <taxon>Chitinophagales</taxon>
        <taxon>Chitinophagaceae</taxon>
        <taxon>Cnuella</taxon>
    </lineage>
</organism>
<evidence type="ECO:0000313" key="1">
    <source>
        <dbReference type="EMBL" id="SHE46051.1"/>
    </source>
</evidence>
<name>A0A1M4TNL2_9BACT</name>
<evidence type="ECO:0000313" key="2">
    <source>
        <dbReference type="Proteomes" id="UP000184368"/>
    </source>
</evidence>
<dbReference type="EMBL" id="FQUO01000001">
    <property type="protein sequence ID" value="SHE46051.1"/>
    <property type="molecule type" value="Genomic_DNA"/>
</dbReference>